<dbReference type="Pfam" id="PF05593">
    <property type="entry name" value="RHS_repeat"/>
    <property type="match status" value="1"/>
</dbReference>
<comment type="caution">
    <text evidence="4">The sequence shown here is derived from an EMBL/GenBank/DDBJ whole genome shotgun (WGS) entry which is preliminary data.</text>
</comment>
<reference evidence="4" key="1">
    <citation type="submission" date="2022-06" db="EMBL/GenBank/DDBJ databases">
        <authorList>
            <person name="Lu C.-H."/>
        </authorList>
    </citation>
    <scope>NUCLEOTIDE SEQUENCE</scope>
    <source>
        <strain evidence="4">21MJYT02-11</strain>
    </source>
</reference>
<dbReference type="Gene3D" id="2.180.10.10">
    <property type="entry name" value="RHS repeat-associated core"/>
    <property type="match status" value="1"/>
</dbReference>
<evidence type="ECO:0000313" key="5">
    <source>
        <dbReference type="Proteomes" id="UP001162811"/>
    </source>
</evidence>
<dbReference type="PANTHER" id="PTHR32305:SF15">
    <property type="entry name" value="PROTEIN RHSA-RELATED"/>
    <property type="match status" value="1"/>
</dbReference>
<dbReference type="InterPro" id="IPR029118">
    <property type="entry name" value="Ntox16"/>
</dbReference>
<evidence type="ECO:0000259" key="2">
    <source>
        <dbReference type="Pfam" id="PF15523"/>
    </source>
</evidence>
<dbReference type="RefSeq" id="WP_252682661.1">
    <property type="nucleotide sequence ID" value="NZ_JAMXHT010000006.1"/>
</dbReference>
<keyword evidence="1" id="KW-0677">Repeat</keyword>
<dbReference type="Proteomes" id="UP001162811">
    <property type="component" value="Unassembled WGS sequence"/>
</dbReference>
<gene>
    <name evidence="4" type="ORF">NG900_17655</name>
</gene>
<reference evidence="4" key="2">
    <citation type="journal article" date="2023" name="Front. Microbiol.">
        <title>Ralstonia chuxiongensis sp. nov., Ralstonia mojiangensis sp. nov., and Ralstonia soli sp. nov., isolated from tobacco fields, are three novel species in the family Burkholderiaceae.</title>
        <authorList>
            <person name="Lu C.H."/>
            <person name="Zhang Y.Y."/>
            <person name="Jiang N."/>
            <person name="Chen W."/>
            <person name="Shao X."/>
            <person name="Zhao Z.M."/>
            <person name="Lu W.L."/>
            <person name="Hu X."/>
            <person name="Xi Y.X."/>
            <person name="Zou S.Y."/>
            <person name="Wei Q.J."/>
            <person name="Lin Z.L."/>
            <person name="Gong L."/>
            <person name="Gai X.T."/>
            <person name="Zhang L.Q."/>
            <person name="Li J.Y."/>
            <person name="Jin Y."/>
            <person name="Xia Z.Y."/>
        </authorList>
    </citation>
    <scope>NUCLEOTIDE SEQUENCE</scope>
    <source>
        <strain evidence="4">21MJYT02-11</strain>
    </source>
</reference>
<name>A0ABT1ANM8_9RALS</name>
<feature type="domain" description="Novel toxin 16" evidence="2">
    <location>
        <begin position="457"/>
        <end position="522"/>
    </location>
</feature>
<dbReference type="Pfam" id="PF15523">
    <property type="entry name" value="Ntox16"/>
    <property type="match status" value="1"/>
</dbReference>
<dbReference type="PANTHER" id="PTHR32305">
    <property type="match status" value="1"/>
</dbReference>
<accession>A0ABT1ANM8</accession>
<keyword evidence="5" id="KW-1185">Reference proteome</keyword>
<proteinExistence type="predicted"/>
<evidence type="ECO:0008006" key="6">
    <source>
        <dbReference type="Google" id="ProtNLM"/>
    </source>
</evidence>
<evidence type="ECO:0000259" key="3">
    <source>
        <dbReference type="Pfam" id="PF25023"/>
    </source>
</evidence>
<sequence length="550" mass="59638">MLSTVTRPDNTTRQYVYEDSRFPTALTGVIDEAGVRYATYAYDDQGRAIVSELTGGADRYQFQYGADGQTTVLTPEGESTVYSFLKQNGVLLPIGVSAPCPSCGKTSFSSEYDANGNATREVGYDNTATTYAYDAQGRETRRVEGAGTANAKTTATEWHSTLNLPVRVASPGKLETFAYDGNGNLTTYTEVETADANGAAGFAAVADAPIKRTDWTYDDGGHVLTTTERTGNAVTGTWTFVYNAQGDLQSLTNPEGKTGRIVQYDAAGRVLEAVDVNGVHLRFTYNVRGWLTDYEFDGQHIRYEYDAIGQRTAILGPQDLETRYVYDAAHRLIEILDNIKLPEPEVPGDVSRSPFSFLSDLVQAWNNMIDWFKRWFGGFIASAHAQMGVGGMSSYRPPLPIPGGQQVMNPSSYPENALDPNASSAMRPEARVEVIVAKAIAKAVQACAAVFDRSTPPGDCDEGTHNDLRDQVNDLCKNNGQQGCLGTDSPATLLEKLSLNRACALARTKINNKCFRGGDGAGEKDKGNHKSAEDGAWRSVAKCEKLLMGN</sequence>
<feature type="domain" description="Teneurin-like YD-shell" evidence="3">
    <location>
        <begin position="212"/>
        <end position="337"/>
    </location>
</feature>
<protein>
    <recommendedName>
        <fullName evidence="6">Novel toxin 16 domain-containing protein</fullName>
    </recommendedName>
</protein>
<dbReference type="InterPro" id="IPR031325">
    <property type="entry name" value="RHS_repeat"/>
</dbReference>
<dbReference type="Pfam" id="PF25023">
    <property type="entry name" value="TEN_YD-shell"/>
    <property type="match status" value="1"/>
</dbReference>
<dbReference type="InterPro" id="IPR056823">
    <property type="entry name" value="TEN-like_YD-shell"/>
</dbReference>
<dbReference type="EMBL" id="JAMXHT010000006">
    <property type="protein sequence ID" value="MCO5400027.1"/>
    <property type="molecule type" value="Genomic_DNA"/>
</dbReference>
<organism evidence="4 5">
    <name type="scientific">Ralstonia soli</name>
    <dbReference type="NCBI Taxonomy" id="2953896"/>
    <lineage>
        <taxon>Bacteria</taxon>
        <taxon>Pseudomonadati</taxon>
        <taxon>Pseudomonadota</taxon>
        <taxon>Betaproteobacteria</taxon>
        <taxon>Burkholderiales</taxon>
        <taxon>Burkholderiaceae</taxon>
        <taxon>Ralstonia</taxon>
    </lineage>
</organism>
<dbReference type="InterPro" id="IPR050708">
    <property type="entry name" value="T6SS_VgrG/RHS"/>
</dbReference>
<evidence type="ECO:0000256" key="1">
    <source>
        <dbReference type="ARBA" id="ARBA00022737"/>
    </source>
</evidence>
<evidence type="ECO:0000313" key="4">
    <source>
        <dbReference type="EMBL" id="MCO5400027.1"/>
    </source>
</evidence>